<dbReference type="GO" id="GO:0016747">
    <property type="term" value="F:acyltransferase activity, transferring groups other than amino-acyl groups"/>
    <property type="evidence" value="ECO:0007669"/>
    <property type="project" value="InterPro"/>
</dbReference>
<dbReference type="Pfam" id="PF00583">
    <property type="entry name" value="Acetyltransf_1"/>
    <property type="match status" value="1"/>
</dbReference>
<dbReference type="PANTHER" id="PTHR42791">
    <property type="entry name" value="GNAT FAMILY ACETYLTRANSFERASE"/>
    <property type="match status" value="1"/>
</dbReference>
<keyword evidence="3" id="KW-1185">Reference proteome</keyword>
<dbReference type="AlphaFoldDB" id="A0A9P9XZQ8"/>
<name>A0A9P9XZQ8_9HYPO</name>
<organism evidence="2 3">
    <name type="scientific">Emericellopsis cladophorae</name>
    <dbReference type="NCBI Taxonomy" id="2686198"/>
    <lineage>
        <taxon>Eukaryota</taxon>
        <taxon>Fungi</taxon>
        <taxon>Dikarya</taxon>
        <taxon>Ascomycota</taxon>
        <taxon>Pezizomycotina</taxon>
        <taxon>Sordariomycetes</taxon>
        <taxon>Hypocreomycetidae</taxon>
        <taxon>Hypocreales</taxon>
        <taxon>Bionectriaceae</taxon>
        <taxon>Emericellopsis</taxon>
    </lineage>
</organism>
<dbReference type="PROSITE" id="PS51186">
    <property type="entry name" value="GNAT"/>
    <property type="match status" value="1"/>
</dbReference>
<dbReference type="Proteomes" id="UP001055219">
    <property type="component" value="Unassembled WGS sequence"/>
</dbReference>
<dbReference type="RefSeq" id="XP_051361708.1">
    <property type="nucleotide sequence ID" value="XM_051507020.1"/>
</dbReference>
<gene>
    <name evidence="2" type="ORF">J7T54_007331</name>
</gene>
<dbReference type="PANTHER" id="PTHR42791:SF1">
    <property type="entry name" value="N-ACETYLTRANSFERASE DOMAIN-CONTAINING PROTEIN"/>
    <property type="match status" value="1"/>
</dbReference>
<feature type="domain" description="N-acetyltransferase" evidence="1">
    <location>
        <begin position="57"/>
        <end position="192"/>
    </location>
</feature>
<dbReference type="CDD" id="cd04301">
    <property type="entry name" value="NAT_SF"/>
    <property type="match status" value="1"/>
</dbReference>
<evidence type="ECO:0000313" key="2">
    <source>
        <dbReference type="EMBL" id="KAI6780852.1"/>
    </source>
</evidence>
<proteinExistence type="predicted"/>
<dbReference type="OrthoDB" id="2115692at2759"/>
<accession>A0A9P9XZQ8</accession>
<reference evidence="2" key="1">
    <citation type="journal article" date="2021" name="J Fungi (Basel)">
        <title>Genomic and Metabolomic Analyses of the Marine Fungus Emericellopsis cladophorae: Insights into Saltwater Adaptability Mechanisms and Its Biosynthetic Potential.</title>
        <authorList>
            <person name="Goncalves M.F.M."/>
            <person name="Hilario S."/>
            <person name="Van de Peer Y."/>
            <person name="Esteves A.C."/>
            <person name="Alves A."/>
        </authorList>
    </citation>
    <scope>NUCLEOTIDE SEQUENCE</scope>
    <source>
        <strain evidence="2">MUM 19.33</strain>
    </source>
</reference>
<dbReference type="InterPro" id="IPR016181">
    <property type="entry name" value="Acyl_CoA_acyltransferase"/>
</dbReference>
<dbReference type="EMBL" id="JAGIXG020000027">
    <property type="protein sequence ID" value="KAI6780852.1"/>
    <property type="molecule type" value="Genomic_DNA"/>
</dbReference>
<protein>
    <recommendedName>
        <fullName evidence="1">N-acetyltransferase domain-containing protein</fullName>
    </recommendedName>
</protein>
<evidence type="ECO:0000259" key="1">
    <source>
        <dbReference type="PROSITE" id="PS51186"/>
    </source>
</evidence>
<dbReference type="Gene3D" id="3.40.630.30">
    <property type="match status" value="1"/>
</dbReference>
<reference evidence="2" key="2">
    <citation type="submission" date="2022-07" db="EMBL/GenBank/DDBJ databases">
        <authorList>
            <person name="Goncalves M.F.M."/>
            <person name="Hilario S."/>
            <person name="Van De Peer Y."/>
            <person name="Esteves A.C."/>
            <person name="Alves A."/>
        </authorList>
    </citation>
    <scope>NUCLEOTIDE SEQUENCE</scope>
    <source>
        <strain evidence="2">MUM 19.33</strain>
    </source>
</reference>
<dbReference type="GeneID" id="75833807"/>
<evidence type="ECO:0000313" key="3">
    <source>
        <dbReference type="Proteomes" id="UP001055219"/>
    </source>
</evidence>
<comment type="caution">
    <text evidence="2">The sequence shown here is derived from an EMBL/GenBank/DDBJ whole genome shotgun (WGS) entry which is preliminary data.</text>
</comment>
<dbReference type="SUPFAM" id="SSF55729">
    <property type="entry name" value="Acyl-CoA N-acyltransferases (Nat)"/>
    <property type="match status" value="1"/>
</dbReference>
<dbReference type="InterPro" id="IPR052523">
    <property type="entry name" value="Trichothecene_AcTrans"/>
</dbReference>
<dbReference type="InterPro" id="IPR000182">
    <property type="entry name" value="GNAT_dom"/>
</dbReference>
<sequence>MEPQLASKDDVPSILAIFRTCFSDEYFHSVFPPTATGDAYLTQAFTRFIDPSQPGQIHVLKNESGLKSMLLWFTETGPEKTQGWRGRGWPSPYEGMSLDKIQEFYGAMDAQHDAAMGGRKHVYIELIMTHPSARGQGHASKLVRHVASLADGRDLYLDAQGHAIGLYERLGFKVVEGIKMSELMTPMMRSASS</sequence>